<evidence type="ECO:0000313" key="1">
    <source>
        <dbReference type="EMBL" id="SEA93640.1"/>
    </source>
</evidence>
<gene>
    <name evidence="1" type="ORF">SAMN05660909_04235</name>
</gene>
<dbReference type="EMBL" id="FNRL01000023">
    <property type="protein sequence ID" value="SEA93640.1"/>
    <property type="molecule type" value="Genomic_DNA"/>
</dbReference>
<name>A0A1H4F9T9_9BACT</name>
<dbReference type="AlphaFoldDB" id="A0A1H4F9T9"/>
<dbReference type="Proteomes" id="UP000199656">
    <property type="component" value="Unassembled WGS sequence"/>
</dbReference>
<proteinExistence type="predicted"/>
<organism evidence="1 2">
    <name type="scientific">Chitinophaga terrae</name>
    <name type="common">ex Kim and Jung 2007</name>
    <dbReference type="NCBI Taxonomy" id="408074"/>
    <lineage>
        <taxon>Bacteria</taxon>
        <taxon>Pseudomonadati</taxon>
        <taxon>Bacteroidota</taxon>
        <taxon>Chitinophagia</taxon>
        <taxon>Chitinophagales</taxon>
        <taxon>Chitinophagaceae</taxon>
        <taxon>Chitinophaga</taxon>
    </lineage>
</organism>
<evidence type="ECO:0000313" key="2">
    <source>
        <dbReference type="Proteomes" id="UP000199656"/>
    </source>
</evidence>
<reference evidence="2" key="1">
    <citation type="submission" date="2016-10" db="EMBL/GenBank/DDBJ databases">
        <authorList>
            <person name="Varghese N."/>
            <person name="Submissions S."/>
        </authorList>
    </citation>
    <scope>NUCLEOTIDE SEQUENCE [LARGE SCALE GENOMIC DNA]</scope>
    <source>
        <strain evidence="2">DSM 23920</strain>
    </source>
</reference>
<keyword evidence="2" id="KW-1185">Reference proteome</keyword>
<protein>
    <submittedName>
        <fullName evidence="1">Uncharacterized protein</fullName>
    </submittedName>
</protein>
<accession>A0A1H4F9T9</accession>
<sequence>MAKLMGGLGKKKLKNASQACLLLLGMVNGDRSLQKKAGPSKIRLNKEL</sequence>